<protein>
    <submittedName>
        <fullName evidence="1">Uncharacterized protein</fullName>
    </submittedName>
</protein>
<comment type="caution">
    <text evidence="1">The sequence shown here is derived from an EMBL/GenBank/DDBJ whole genome shotgun (WGS) entry which is preliminary data.</text>
</comment>
<dbReference type="RefSeq" id="WP_318064092.1">
    <property type="nucleotide sequence ID" value="NZ_JAWONS010000133.1"/>
</dbReference>
<reference evidence="1 2" key="1">
    <citation type="submission" date="2023-10" db="EMBL/GenBank/DDBJ databases">
        <title>A novel Glycoside Hydrolase 43-Like Enzyme from Clostrdium boliviensis is an Endo-xylanase, and a Candidate for Xylooligosaccharides Production from Different Xylan Substrates.</title>
        <authorList>
            <person name="Alvarez M.T."/>
            <person name="Rocabado-Villegas L.R."/>
            <person name="Salas-Veizaga D.M."/>
            <person name="Linares-Pasten J.A."/>
            <person name="Gudmundsdottir E.E."/>
            <person name="Hreggvidsson G.O."/>
            <person name="Adlercreutz P."/>
            <person name="Nordberg Karlsson E."/>
        </authorList>
    </citation>
    <scope>NUCLEOTIDE SEQUENCE [LARGE SCALE GENOMIC DNA]</scope>
    <source>
        <strain evidence="1 2">E-1</strain>
    </source>
</reference>
<name>A0ABU4GJP9_9CLOT</name>
<dbReference type="EMBL" id="JAWONS010000133">
    <property type="protein sequence ID" value="MDW2797846.1"/>
    <property type="molecule type" value="Genomic_DNA"/>
</dbReference>
<proteinExistence type="predicted"/>
<accession>A0ABU4GJP9</accession>
<dbReference type="Proteomes" id="UP001276854">
    <property type="component" value="Unassembled WGS sequence"/>
</dbReference>
<evidence type="ECO:0000313" key="2">
    <source>
        <dbReference type="Proteomes" id="UP001276854"/>
    </source>
</evidence>
<evidence type="ECO:0000313" key="1">
    <source>
        <dbReference type="EMBL" id="MDW2797846.1"/>
    </source>
</evidence>
<gene>
    <name evidence="1" type="ORF">RZO55_09705</name>
</gene>
<sequence length="80" mass="9698">MNKEDSSIWKEGKRTQYLEGLKRYRNKGVSIVIDGEELPETDWERIFEIREDDSFYMADYVPDEVTGKLQEIRFDRVYNR</sequence>
<organism evidence="1 2">
    <name type="scientific">Clostridium boliviensis</name>
    <dbReference type="NCBI Taxonomy" id="318465"/>
    <lineage>
        <taxon>Bacteria</taxon>
        <taxon>Bacillati</taxon>
        <taxon>Bacillota</taxon>
        <taxon>Clostridia</taxon>
        <taxon>Eubacteriales</taxon>
        <taxon>Clostridiaceae</taxon>
        <taxon>Clostridium</taxon>
    </lineage>
</organism>
<keyword evidence="2" id="KW-1185">Reference proteome</keyword>